<dbReference type="EMBL" id="AKHW03006878">
    <property type="protein sequence ID" value="KYO17676.1"/>
    <property type="molecule type" value="Genomic_DNA"/>
</dbReference>
<organism evidence="1 2">
    <name type="scientific">Alligator mississippiensis</name>
    <name type="common">American alligator</name>
    <dbReference type="NCBI Taxonomy" id="8496"/>
    <lineage>
        <taxon>Eukaryota</taxon>
        <taxon>Metazoa</taxon>
        <taxon>Chordata</taxon>
        <taxon>Craniata</taxon>
        <taxon>Vertebrata</taxon>
        <taxon>Euteleostomi</taxon>
        <taxon>Archelosauria</taxon>
        <taxon>Archosauria</taxon>
        <taxon>Crocodylia</taxon>
        <taxon>Alligatoridae</taxon>
        <taxon>Alligatorinae</taxon>
        <taxon>Alligator</taxon>
    </lineage>
</organism>
<evidence type="ECO:0000313" key="2">
    <source>
        <dbReference type="Proteomes" id="UP000050525"/>
    </source>
</evidence>
<evidence type="ECO:0000313" key="1">
    <source>
        <dbReference type="EMBL" id="KYO17676.1"/>
    </source>
</evidence>
<sequence>MPRSNKGEALSGPADAELETQLMLPEMKIIRSPAWPTGTSSLHAIIASGGIEAIGTVEHPKVSSDIFVSCIKHKQMTNARYPDLGTTADNILPAWGCKECCVHVHGQENSQAAWRAAPCNGEHTLRLRHNMEKEHGGSSIMGLNQDLQSLNQRPVNSGKVDIRGLS</sequence>
<comment type="caution">
    <text evidence="1">The sequence shown here is derived from an EMBL/GenBank/DDBJ whole genome shotgun (WGS) entry which is preliminary data.</text>
</comment>
<protein>
    <submittedName>
        <fullName evidence="1">Uncharacterized protein</fullName>
    </submittedName>
</protein>
<keyword evidence="2" id="KW-1185">Reference proteome</keyword>
<reference evidence="1 2" key="1">
    <citation type="journal article" date="2012" name="Genome Biol.">
        <title>Sequencing three crocodilian genomes to illuminate the evolution of archosaurs and amniotes.</title>
        <authorList>
            <person name="St John J.A."/>
            <person name="Braun E.L."/>
            <person name="Isberg S.R."/>
            <person name="Miles L.G."/>
            <person name="Chong A.Y."/>
            <person name="Gongora J."/>
            <person name="Dalzell P."/>
            <person name="Moran C."/>
            <person name="Bed'hom B."/>
            <person name="Abzhanov A."/>
            <person name="Burgess S.C."/>
            <person name="Cooksey A.M."/>
            <person name="Castoe T.A."/>
            <person name="Crawford N.G."/>
            <person name="Densmore L.D."/>
            <person name="Drew J.C."/>
            <person name="Edwards S.V."/>
            <person name="Faircloth B.C."/>
            <person name="Fujita M.K."/>
            <person name="Greenwold M.J."/>
            <person name="Hoffmann F.G."/>
            <person name="Howard J.M."/>
            <person name="Iguchi T."/>
            <person name="Janes D.E."/>
            <person name="Khan S.Y."/>
            <person name="Kohno S."/>
            <person name="de Koning A.J."/>
            <person name="Lance S.L."/>
            <person name="McCarthy F.M."/>
            <person name="McCormack J.E."/>
            <person name="Merchant M.E."/>
            <person name="Peterson D.G."/>
            <person name="Pollock D.D."/>
            <person name="Pourmand N."/>
            <person name="Raney B.J."/>
            <person name="Roessler K.A."/>
            <person name="Sanford J.R."/>
            <person name="Sawyer R.H."/>
            <person name="Schmidt C.J."/>
            <person name="Triplett E.W."/>
            <person name="Tuberville T.D."/>
            <person name="Venegas-Anaya M."/>
            <person name="Howard J.T."/>
            <person name="Jarvis E.D."/>
            <person name="Guillette L.J.Jr."/>
            <person name="Glenn T.C."/>
            <person name="Green R.E."/>
            <person name="Ray D.A."/>
        </authorList>
    </citation>
    <scope>NUCLEOTIDE SEQUENCE [LARGE SCALE GENOMIC DNA]</scope>
    <source>
        <strain evidence="1">KSC_2009_1</strain>
    </source>
</reference>
<dbReference type="AlphaFoldDB" id="A0A151LZL0"/>
<proteinExistence type="predicted"/>
<accession>A0A151LZL0</accession>
<name>A0A151LZL0_ALLMI</name>
<gene>
    <name evidence="1" type="ORF">Y1Q_0014267</name>
</gene>
<dbReference type="Proteomes" id="UP000050525">
    <property type="component" value="Unassembled WGS sequence"/>
</dbReference>